<keyword evidence="4" id="KW-0067">ATP-binding</keyword>
<evidence type="ECO:0000313" key="6">
    <source>
        <dbReference type="EMBL" id="MQM23181.1"/>
    </source>
</evidence>
<name>A0A843XVX3_COLES</name>
<dbReference type="Pfam" id="PF07714">
    <property type="entry name" value="PK_Tyr_Ser-Thr"/>
    <property type="match status" value="1"/>
</dbReference>
<evidence type="ECO:0000256" key="1">
    <source>
        <dbReference type="ARBA" id="ARBA00022679"/>
    </source>
</evidence>
<organism evidence="6 7">
    <name type="scientific">Colocasia esculenta</name>
    <name type="common">Wild taro</name>
    <name type="synonym">Arum esculentum</name>
    <dbReference type="NCBI Taxonomy" id="4460"/>
    <lineage>
        <taxon>Eukaryota</taxon>
        <taxon>Viridiplantae</taxon>
        <taxon>Streptophyta</taxon>
        <taxon>Embryophyta</taxon>
        <taxon>Tracheophyta</taxon>
        <taxon>Spermatophyta</taxon>
        <taxon>Magnoliopsida</taxon>
        <taxon>Liliopsida</taxon>
        <taxon>Araceae</taxon>
        <taxon>Aroideae</taxon>
        <taxon>Colocasieae</taxon>
        <taxon>Colocasia</taxon>
    </lineage>
</organism>
<evidence type="ECO:0000256" key="4">
    <source>
        <dbReference type="ARBA" id="ARBA00022840"/>
    </source>
</evidence>
<evidence type="ECO:0000259" key="5">
    <source>
        <dbReference type="PROSITE" id="PS50011"/>
    </source>
</evidence>
<proteinExistence type="predicted"/>
<evidence type="ECO:0000256" key="3">
    <source>
        <dbReference type="ARBA" id="ARBA00022777"/>
    </source>
</evidence>
<keyword evidence="1" id="KW-0808">Transferase</keyword>
<dbReference type="GO" id="GO:0004672">
    <property type="term" value="F:protein kinase activity"/>
    <property type="evidence" value="ECO:0007669"/>
    <property type="project" value="InterPro"/>
</dbReference>
<comment type="caution">
    <text evidence="6">The sequence shown here is derived from an EMBL/GenBank/DDBJ whole genome shotgun (WGS) entry which is preliminary data.</text>
</comment>
<evidence type="ECO:0000256" key="2">
    <source>
        <dbReference type="ARBA" id="ARBA00022741"/>
    </source>
</evidence>
<dbReference type="InterPro" id="IPR000719">
    <property type="entry name" value="Prot_kinase_dom"/>
</dbReference>
<keyword evidence="7" id="KW-1185">Reference proteome</keyword>
<reference evidence="6" key="1">
    <citation type="submission" date="2017-07" db="EMBL/GenBank/DDBJ databases">
        <title>Taro Niue Genome Assembly and Annotation.</title>
        <authorList>
            <person name="Atibalentja N."/>
            <person name="Keating K."/>
            <person name="Fields C.J."/>
        </authorList>
    </citation>
    <scope>NUCLEOTIDE SEQUENCE</scope>
    <source>
        <strain evidence="6">Niue_2</strain>
        <tissue evidence="6">Leaf</tissue>
    </source>
</reference>
<feature type="domain" description="Protein kinase" evidence="5">
    <location>
        <begin position="79"/>
        <end position="159"/>
    </location>
</feature>
<dbReference type="GO" id="GO:0005524">
    <property type="term" value="F:ATP binding"/>
    <property type="evidence" value="ECO:0007669"/>
    <property type="project" value="UniProtKB-KW"/>
</dbReference>
<dbReference type="InterPro" id="IPR052059">
    <property type="entry name" value="CR_Ser/Thr_kinase"/>
</dbReference>
<gene>
    <name evidence="6" type="ORF">Taro_056244</name>
</gene>
<keyword evidence="3" id="KW-0418">Kinase</keyword>
<dbReference type="SUPFAM" id="SSF56112">
    <property type="entry name" value="Protein kinase-like (PK-like)"/>
    <property type="match status" value="1"/>
</dbReference>
<dbReference type="AlphaFoldDB" id="A0A843XVX3"/>
<dbReference type="EMBL" id="NMUH01015329">
    <property type="protein sequence ID" value="MQM23181.1"/>
    <property type="molecule type" value="Genomic_DNA"/>
</dbReference>
<accession>A0A843XVX3</accession>
<dbReference type="Gene3D" id="3.30.200.20">
    <property type="entry name" value="Phosphorylase Kinase, domain 1"/>
    <property type="match status" value="1"/>
</dbReference>
<dbReference type="InterPro" id="IPR001245">
    <property type="entry name" value="Ser-Thr/Tyr_kinase_cat_dom"/>
</dbReference>
<dbReference type="Proteomes" id="UP000652761">
    <property type="component" value="Unassembled WGS sequence"/>
</dbReference>
<dbReference type="OrthoDB" id="778574at2759"/>
<dbReference type="InterPro" id="IPR011009">
    <property type="entry name" value="Kinase-like_dom_sf"/>
</dbReference>
<dbReference type="PANTHER" id="PTHR47973">
    <property type="entry name" value="CYSTEINE-RICH RECEPTOR-LIKE PROTEIN KINASE 3"/>
    <property type="match status" value="1"/>
</dbReference>
<protein>
    <recommendedName>
        <fullName evidence="5">Protein kinase domain-containing protein</fullName>
    </recommendedName>
</protein>
<evidence type="ECO:0000313" key="7">
    <source>
        <dbReference type="Proteomes" id="UP000652761"/>
    </source>
</evidence>
<dbReference type="PROSITE" id="PS50011">
    <property type="entry name" value="PROTEIN_KINASE_DOM"/>
    <property type="match status" value="1"/>
</dbReference>
<keyword evidence="2" id="KW-0547">Nucleotide-binding</keyword>
<sequence length="159" mass="17817">MRAESERFAKRSRIEAAGAWNLVNQSRSPVPVTADDEILRLPREIRQAIQAHEKDLQSITSKEQKHFPYDALTTATNNFSRKNKLSEGGFGTIYKGTLKDGGGGRHEEAIKGVEARGKGFMNEAMFLSYVQHKNVVNLHGYCTASSLLMWREQGIICYG</sequence>